<gene>
    <name evidence="3" type="ORF">S06H3_34755</name>
</gene>
<dbReference type="PANTHER" id="PTHR32022">
    <property type="entry name" value="D-GLUTAMATE CYCLASE, MITOCHONDRIAL"/>
    <property type="match status" value="1"/>
</dbReference>
<comment type="similarity">
    <text evidence="1">Belongs to the D-glutamate cyclase family.</text>
</comment>
<dbReference type="Pfam" id="PF07286">
    <property type="entry name" value="D-Glu_cyclase"/>
    <property type="match status" value="1"/>
</dbReference>
<keyword evidence="2" id="KW-0456">Lyase</keyword>
<evidence type="ECO:0000256" key="1">
    <source>
        <dbReference type="ARBA" id="ARBA00007896"/>
    </source>
</evidence>
<dbReference type="GO" id="GO:0016829">
    <property type="term" value="F:lyase activity"/>
    <property type="evidence" value="ECO:0007669"/>
    <property type="project" value="UniProtKB-KW"/>
</dbReference>
<protein>
    <recommendedName>
        <fullName evidence="4">DUF1445 domain-containing protein</fullName>
    </recommendedName>
</protein>
<accession>X1LHC5</accession>
<reference evidence="3" key="1">
    <citation type="journal article" date="2014" name="Front. Microbiol.">
        <title>High frequency of phylogenetically diverse reductive dehalogenase-homologous genes in deep subseafloor sedimentary metagenomes.</title>
        <authorList>
            <person name="Kawai M."/>
            <person name="Futagami T."/>
            <person name="Toyoda A."/>
            <person name="Takaki Y."/>
            <person name="Nishi S."/>
            <person name="Hori S."/>
            <person name="Arai W."/>
            <person name="Tsubouchi T."/>
            <person name="Morono Y."/>
            <person name="Uchiyama I."/>
            <person name="Ito T."/>
            <person name="Fujiyama A."/>
            <person name="Inagaki F."/>
            <person name="Takami H."/>
        </authorList>
    </citation>
    <scope>NUCLEOTIDE SEQUENCE</scope>
    <source>
        <strain evidence="3">Expedition CK06-06</strain>
    </source>
</reference>
<dbReference type="InterPro" id="IPR009906">
    <property type="entry name" value="D-Glu_cyclase"/>
</dbReference>
<evidence type="ECO:0000313" key="3">
    <source>
        <dbReference type="EMBL" id="GAI18747.1"/>
    </source>
</evidence>
<evidence type="ECO:0000256" key="2">
    <source>
        <dbReference type="ARBA" id="ARBA00023239"/>
    </source>
</evidence>
<evidence type="ECO:0008006" key="4">
    <source>
        <dbReference type="Google" id="ProtNLM"/>
    </source>
</evidence>
<sequence>YSKEELAAMSPKEFRGIVRRGEWGERSEGACRNYVVSNLAIVPKDYAFEFLLFCNRNPRPCPVIDVTEPGDPHPKLVAPEADLRTDLPKYRVFKDGQVIDEPIDITNYWRDDLVAFLLGCSHSFDWALRAANIHYRKIGAHTTTIPCLPAGRFHGPMQVSCRLVKSYDASRAVQISSRYPFAHGAPVHIGDPAAIGIKDLYKPDRPKPLKKPITPLEPDEVAMFWGCGVTPQIVAVEAKVSFMITHFPGHMFITDRLLEELTAT</sequence>
<dbReference type="PANTHER" id="PTHR32022:SF10">
    <property type="entry name" value="D-GLUTAMATE CYCLASE, MITOCHONDRIAL"/>
    <property type="match status" value="1"/>
</dbReference>
<dbReference type="AlphaFoldDB" id="X1LHC5"/>
<organism evidence="3">
    <name type="scientific">marine sediment metagenome</name>
    <dbReference type="NCBI Taxonomy" id="412755"/>
    <lineage>
        <taxon>unclassified sequences</taxon>
        <taxon>metagenomes</taxon>
        <taxon>ecological metagenomes</taxon>
    </lineage>
</organism>
<feature type="non-terminal residue" evidence="3">
    <location>
        <position position="1"/>
    </location>
</feature>
<proteinExistence type="inferred from homology"/>
<dbReference type="SUPFAM" id="SSF160920">
    <property type="entry name" value="PSTPO5379-like"/>
    <property type="match status" value="1"/>
</dbReference>
<dbReference type="EMBL" id="BARV01020894">
    <property type="protein sequence ID" value="GAI18747.1"/>
    <property type="molecule type" value="Genomic_DNA"/>
</dbReference>
<dbReference type="Gene3D" id="3.40.1640.10">
    <property type="entry name" value="PSTPO5379-like"/>
    <property type="match status" value="1"/>
</dbReference>
<dbReference type="InterPro" id="IPR038021">
    <property type="entry name" value="Putative_hydro-lyase"/>
</dbReference>
<comment type="caution">
    <text evidence="3">The sequence shown here is derived from an EMBL/GenBank/DDBJ whole genome shotgun (WGS) entry which is preliminary data.</text>
</comment>
<dbReference type="Gene3D" id="3.30.2040.10">
    <property type="entry name" value="PSTPO5379-like domain"/>
    <property type="match status" value="1"/>
</dbReference>
<name>X1LHC5_9ZZZZ</name>